<dbReference type="OrthoDB" id="98274at2157"/>
<dbReference type="Gene3D" id="2.80.10.50">
    <property type="match status" value="1"/>
</dbReference>
<dbReference type="Pfam" id="PF17210">
    <property type="entry name" value="SdrD_B"/>
    <property type="match status" value="2"/>
</dbReference>
<feature type="compositionally biased region" description="Low complexity" evidence="4">
    <location>
        <begin position="558"/>
        <end position="577"/>
    </location>
</feature>
<keyword evidence="7" id="KW-1185">Reference proteome</keyword>
<dbReference type="PANTHER" id="PTHR42754:SF1">
    <property type="entry name" value="LIPOPROTEIN"/>
    <property type="match status" value="1"/>
</dbReference>
<feature type="compositionally biased region" description="Low complexity" evidence="4">
    <location>
        <begin position="431"/>
        <end position="477"/>
    </location>
</feature>
<sequence>MRRNLYLGIVLLLAALALVVIVGAQIDEPEVIWDQKYGAPDSKEAAYSIVMDPRRPGFFLAGERDPLEDGKTDVLVIRATPRGTEDWNRTYGGAEADTARSIIEIGDGNLLIAGSLTFVTNETRRDTDAWIIEIEGSGNEVWNRTYGGPDVNASANAVTRTDDGGYIFVGSIMPHEGSESDAWVVRLNESGREVWNRTFGGGGNDTANAVTRLPDGDFVFAGRTESSGAGGSDVWVVRLNESGNEVWNRTFGSPDDDAALAVINTTDGNLLVAGSFTERPDNAMVDTDALLIKLTPAGDIVWNWIYGDFGVNESAASVIETADGGYLFSGETAYPDTDDTDAWLVATNAEGAVRWSRTFGGEEPGDRAASVIEIAPGEYLFAGTFNATKPDGPADTDAWAVRLGPRPEPTPTPEPTVTPIKPPKAPEVPKKAPVTATPGPTMTKPPETPMKRPTQTVRPTEAPTVTPTPTVTRTEMPTPTPTVTPTEIPTPTPTPTVTPTEIPTPTPTPTVTPTEIPTPTPTETPTPTTNTTPDENGDENGTDENGVDGNETGGNGGDENNSDNNESNPGSSGSLSGTVWYDLDGDGILDPGEPGIPGIGVRLIGKRTMLDHAVTGPDGSYRFETIPTGDYAGAEFLLPNGYSCTIPGLGSDASPAGEGVAFAQGGAGRWILNAGFVGGYQPQTPSAAYGWVLGTTWNDGDQDGIMNEHHGLTDIEVRLMDAGGNVVASTRTGHHDDYTSLYLFGPLPPGEYSLIFTAPDDYIFTEPGQDSHADPETGMTAPFTVGEGEIVVRDAGLIPAPAAGIGVGPVAHPLEGQIYDAADVEAADEMGRLPPTEVGA</sequence>
<keyword evidence="3" id="KW-0732">Signal</keyword>
<accession>A0A1G8XFS0</accession>
<dbReference type="InterPro" id="IPR013783">
    <property type="entry name" value="Ig-like_fold"/>
</dbReference>
<evidence type="ECO:0000259" key="5">
    <source>
        <dbReference type="Pfam" id="PF17210"/>
    </source>
</evidence>
<evidence type="ECO:0000256" key="3">
    <source>
        <dbReference type="ARBA" id="ARBA00022729"/>
    </source>
</evidence>
<dbReference type="RefSeq" id="WP_083524781.1">
    <property type="nucleotide sequence ID" value="NZ_BCNX01000006.1"/>
</dbReference>
<feature type="compositionally biased region" description="Pro residues" evidence="4">
    <location>
        <begin position="406"/>
        <end position="426"/>
    </location>
</feature>
<organism evidence="6 7">
    <name type="scientific">Methanoculleus thermophilus</name>
    <dbReference type="NCBI Taxonomy" id="2200"/>
    <lineage>
        <taxon>Archaea</taxon>
        <taxon>Methanobacteriati</taxon>
        <taxon>Methanobacteriota</taxon>
        <taxon>Stenosarchaea group</taxon>
        <taxon>Methanomicrobia</taxon>
        <taxon>Methanomicrobiales</taxon>
        <taxon>Methanomicrobiaceae</taxon>
        <taxon>Methanoculleus</taxon>
    </lineage>
</organism>
<feature type="domain" description="SD-repeat containing protein B" evidence="5">
    <location>
        <begin position="575"/>
        <end position="654"/>
    </location>
</feature>
<dbReference type="Proteomes" id="UP000326500">
    <property type="component" value="Unassembled WGS sequence"/>
</dbReference>
<dbReference type="SUPFAM" id="SSF117074">
    <property type="entry name" value="Hypothetical protein PA1324"/>
    <property type="match status" value="1"/>
</dbReference>
<dbReference type="Gene3D" id="2.60.40.10">
    <property type="entry name" value="Immunoglobulins"/>
    <property type="match status" value="2"/>
</dbReference>
<dbReference type="GO" id="GO:0005576">
    <property type="term" value="C:extracellular region"/>
    <property type="evidence" value="ECO:0007669"/>
    <property type="project" value="UniProtKB-SubCell"/>
</dbReference>
<dbReference type="AlphaFoldDB" id="A0A1G8XFS0"/>
<evidence type="ECO:0000256" key="2">
    <source>
        <dbReference type="ARBA" id="ARBA00022525"/>
    </source>
</evidence>
<feature type="domain" description="SD-repeat containing protein B" evidence="5">
    <location>
        <begin position="696"/>
        <end position="789"/>
    </location>
</feature>
<dbReference type="PANTHER" id="PTHR42754">
    <property type="entry name" value="ENDOGLUCANASE"/>
    <property type="match status" value="1"/>
</dbReference>
<dbReference type="InterPro" id="IPR033764">
    <property type="entry name" value="Sdr_B"/>
</dbReference>
<evidence type="ECO:0000313" key="6">
    <source>
        <dbReference type="EMBL" id="SDJ89276.1"/>
    </source>
</evidence>
<keyword evidence="2" id="KW-0964">Secreted</keyword>
<feature type="region of interest" description="Disordered" evidence="4">
    <location>
        <begin position="403"/>
        <end position="579"/>
    </location>
</feature>
<evidence type="ECO:0000256" key="1">
    <source>
        <dbReference type="ARBA" id="ARBA00004613"/>
    </source>
</evidence>
<reference evidence="6 7" key="1">
    <citation type="submission" date="2016-10" db="EMBL/GenBank/DDBJ databases">
        <authorList>
            <person name="Varghese N."/>
            <person name="Submissions S."/>
        </authorList>
    </citation>
    <scope>NUCLEOTIDE SEQUENCE [LARGE SCALE GENOMIC DNA]</scope>
    <source>
        <strain evidence="6 7">DSM 2373</strain>
    </source>
</reference>
<comment type="subcellular location">
    <subcellularLocation>
        <location evidence="1">Secreted</location>
    </subcellularLocation>
</comment>
<evidence type="ECO:0000256" key="4">
    <source>
        <dbReference type="SAM" id="MobiDB-lite"/>
    </source>
</evidence>
<gene>
    <name evidence="6" type="ORF">SAMN04488571_101407</name>
</gene>
<feature type="compositionally biased region" description="Acidic residues" evidence="4">
    <location>
        <begin position="535"/>
        <end position="546"/>
    </location>
</feature>
<dbReference type="STRING" id="2200.GCA_001571405_01153"/>
<dbReference type="SUPFAM" id="SSF49478">
    <property type="entry name" value="Cna protein B-type domain"/>
    <property type="match status" value="1"/>
</dbReference>
<dbReference type="SUPFAM" id="SSF50998">
    <property type="entry name" value="Quinoprotein alcohol dehydrogenase-like"/>
    <property type="match status" value="1"/>
</dbReference>
<dbReference type="EMBL" id="FNFT01000001">
    <property type="protein sequence ID" value="SDJ89276.1"/>
    <property type="molecule type" value="Genomic_DNA"/>
</dbReference>
<protein>
    <recommendedName>
        <fullName evidence="5">SD-repeat containing protein B domain-containing protein</fullName>
    </recommendedName>
</protein>
<feature type="compositionally biased region" description="Pro residues" evidence="4">
    <location>
        <begin position="478"/>
        <end position="524"/>
    </location>
</feature>
<dbReference type="InterPro" id="IPR011047">
    <property type="entry name" value="Quinoprotein_ADH-like_sf"/>
</dbReference>
<proteinExistence type="predicted"/>
<name>A0A1G8XFS0_9EURY</name>
<evidence type="ECO:0000313" key="7">
    <source>
        <dbReference type="Proteomes" id="UP000326500"/>
    </source>
</evidence>